<keyword evidence="3" id="KW-0347">Helicase</keyword>
<keyword evidence="2" id="KW-0378">Hydrolase</keyword>
<comment type="caution">
    <text evidence="6">The sequence shown here is derived from an EMBL/GenBank/DDBJ whole genome shotgun (WGS) entry which is preliminary data.</text>
</comment>
<evidence type="ECO:0000256" key="3">
    <source>
        <dbReference type="ARBA" id="ARBA00022806"/>
    </source>
</evidence>
<dbReference type="AlphaFoldDB" id="A0AAE3FJP6"/>
<keyword evidence="1" id="KW-0547">Nucleotide-binding</keyword>
<dbReference type="SUPFAM" id="SSF52540">
    <property type="entry name" value="P-loop containing nucleoside triphosphate hydrolases"/>
    <property type="match status" value="1"/>
</dbReference>
<keyword evidence="4" id="KW-0067">ATP-binding</keyword>
<evidence type="ECO:0000256" key="4">
    <source>
        <dbReference type="ARBA" id="ARBA00022840"/>
    </source>
</evidence>
<dbReference type="PANTHER" id="PTHR11093">
    <property type="entry name" value="RUVB-RELATED REPTIN AND PONTIN"/>
    <property type="match status" value="1"/>
</dbReference>
<evidence type="ECO:0000256" key="2">
    <source>
        <dbReference type="ARBA" id="ARBA00022801"/>
    </source>
</evidence>
<organism evidence="6">
    <name type="scientific">Candidatus Aramenus sulfurataquae</name>
    <dbReference type="NCBI Taxonomy" id="1326980"/>
    <lineage>
        <taxon>Archaea</taxon>
        <taxon>Thermoproteota</taxon>
        <taxon>Thermoprotei</taxon>
        <taxon>Sulfolobales</taxon>
        <taxon>Sulfolobaceae</taxon>
        <taxon>Candidatus Aramenus</taxon>
    </lineage>
</organism>
<dbReference type="GO" id="GO:0016787">
    <property type="term" value="F:hydrolase activity"/>
    <property type="evidence" value="ECO:0007669"/>
    <property type="project" value="UniProtKB-KW"/>
</dbReference>
<accession>A0AAE3FJP6</accession>
<dbReference type="InterPro" id="IPR027238">
    <property type="entry name" value="RuvB-like"/>
</dbReference>
<dbReference type="Pfam" id="PF17856">
    <property type="entry name" value="TIP49_C"/>
    <property type="match status" value="1"/>
</dbReference>
<evidence type="ECO:0000259" key="5">
    <source>
        <dbReference type="Pfam" id="PF17856"/>
    </source>
</evidence>
<dbReference type="InterPro" id="IPR041048">
    <property type="entry name" value="RuvB-like_C"/>
</dbReference>
<dbReference type="Gene3D" id="1.10.8.60">
    <property type="match status" value="1"/>
</dbReference>
<evidence type="ECO:0000256" key="1">
    <source>
        <dbReference type="ARBA" id="ARBA00022741"/>
    </source>
</evidence>
<dbReference type="GO" id="GO:0004386">
    <property type="term" value="F:helicase activity"/>
    <property type="evidence" value="ECO:0007669"/>
    <property type="project" value="UniProtKB-KW"/>
</dbReference>
<dbReference type="GO" id="GO:0005524">
    <property type="term" value="F:ATP binding"/>
    <property type="evidence" value="ECO:0007669"/>
    <property type="project" value="UniProtKB-KW"/>
</dbReference>
<reference evidence="6" key="1">
    <citation type="submission" date="2022-05" db="EMBL/GenBank/DDBJ databases">
        <title>Metagenome Sequencing of an Archaeal-Dominated Microbial Community from a Hot Spring at the Los Azufres Geothermal Field, Mexico.</title>
        <authorList>
            <person name="Marin-Paredes R."/>
            <person name="Martinez-Romero E."/>
            <person name="Servin-Garciduenas L.E."/>
        </authorList>
    </citation>
    <scope>NUCLEOTIDE SEQUENCE</scope>
    <source>
        <strain evidence="6">AZ1-454</strain>
    </source>
</reference>
<dbReference type="GO" id="GO:0008094">
    <property type="term" value="F:ATP-dependent activity, acting on DNA"/>
    <property type="evidence" value="ECO:0007669"/>
    <property type="project" value="InterPro"/>
</dbReference>
<proteinExistence type="predicted"/>
<protein>
    <recommendedName>
        <fullName evidence="5">RuvB-like AAA-lid domain-containing protein</fullName>
    </recommendedName>
</protein>
<gene>
    <name evidence="6" type="ORF">TQ35_003575</name>
</gene>
<dbReference type="EMBL" id="JZWS02000002">
    <property type="protein sequence ID" value="MCL7343636.1"/>
    <property type="molecule type" value="Genomic_DNA"/>
</dbReference>
<evidence type="ECO:0000313" key="6">
    <source>
        <dbReference type="EMBL" id="MCL7343636.1"/>
    </source>
</evidence>
<dbReference type="FunFam" id="1.10.8.60:FF:000010">
    <property type="entry name" value="RuvB-like helicase"/>
    <property type="match status" value="1"/>
</dbReference>
<name>A0AAE3FJP6_9CREN</name>
<sequence length="82" mass="9585">MKIRADELEIELDNETLEELTKIGTEESLRYAVQLLEPASVIAKRNGRNVVKMEDVREAFNLFVDVKRSVKYVKEYENLLLK</sequence>
<feature type="domain" description="RuvB-like AAA-lid" evidence="5">
    <location>
        <begin position="2"/>
        <end position="65"/>
    </location>
</feature>
<dbReference type="InterPro" id="IPR027417">
    <property type="entry name" value="P-loop_NTPase"/>
</dbReference>